<organism evidence="1 4">
    <name type="scientific">Streptomyces avermitilis</name>
    <dbReference type="NCBI Taxonomy" id="33903"/>
    <lineage>
        <taxon>Bacteria</taxon>
        <taxon>Bacillati</taxon>
        <taxon>Actinomycetota</taxon>
        <taxon>Actinomycetes</taxon>
        <taxon>Kitasatosporales</taxon>
        <taxon>Streptomycetaceae</taxon>
        <taxon>Streptomyces</taxon>
    </lineage>
</organism>
<name>A0A4D4LHM2_STRAX</name>
<proteinExistence type="predicted"/>
<reference evidence="2 3" key="1">
    <citation type="submission" date="2019-04" db="EMBL/GenBank/DDBJ databases">
        <title>Draft genome sequences of Streptomyces avermitilis ATCC 31267.</title>
        <authorList>
            <person name="Komaki H."/>
            <person name="Tamura T."/>
            <person name="Hosoyama A."/>
        </authorList>
    </citation>
    <scope>NUCLEOTIDE SEQUENCE [LARGE SCALE GENOMIC DNA]</scope>
    <source>
        <strain evidence="2 3">ATCC 31267</strain>
    </source>
</reference>
<evidence type="ECO:0000313" key="1">
    <source>
        <dbReference type="EMBL" id="GDY61121.1"/>
    </source>
</evidence>
<accession>A0A4D4LHM2</accession>
<reference evidence="1 4" key="2">
    <citation type="submission" date="2019-04" db="EMBL/GenBank/DDBJ databases">
        <title>Draft genome sequences of Streptomyces avermitilis NBRC 14893.</title>
        <authorList>
            <person name="Komaki H."/>
            <person name="Tamura T."/>
            <person name="Hosoyama A."/>
        </authorList>
    </citation>
    <scope>NUCLEOTIDE SEQUENCE [LARGE SCALE GENOMIC DNA]</scope>
    <source>
        <strain evidence="1 4">NBRC 14893</strain>
    </source>
</reference>
<sequence>MREWRCWNTTMCRPRGESGGTLYEALRSELPGHRFVCPAHAAAIPLLITGIAAAVKPCVL</sequence>
<evidence type="ECO:0000313" key="3">
    <source>
        <dbReference type="Proteomes" id="UP000299211"/>
    </source>
</evidence>
<dbReference type="Proteomes" id="UP000302139">
    <property type="component" value="Unassembled WGS sequence"/>
</dbReference>
<gene>
    <name evidence="1" type="ORF">SAV14893_005140</name>
    <name evidence="2" type="ORF">SAV31267_082840</name>
</gene>
<evidence type="ECO:0000313" key="2">
    <source>
        <dbReference type="EMBL" id="GDY78799.1"/>
    </source>
</evidence>
<dbReference type="AlphaFoldDB" id="A0A4D4LHM2"/>
<evidence type="ECO:0000313" key="4">
    <source>
        <dbReference type="Proteomes" id="UP000302139"/>
    </source>
</evidence>
<comment type="caution">
    <text evidence="1">The sequence shown here is derived from an EMBL/GenBank/DDBJ whole genome shotgun (WGS) entry which is preliminary data.</text>
</comment>
<protein>
    <submittedName>
        <fullName evidence="1">Uncharacterized protein</fullName>
    </submittedName>
</protein>
<dbReference type="Proteomes" id="UP000299211">
    <property type="component" value="Unassembled WGS sequence"/>
</dbReference>
<dbReference type="EMBL" id="BJHX01000001">
    <property type="protein sequence ID" value="GDY61121.1"/>
    <property type="molecule type" value="Genomic_DNA"/>
</dbReference>
<dbReference type="EMBL" id="BJHY01000001">
    <property type="protein sequence ID" value="GDY78799.1"/>
    <property type="molecule type" value="Genomic_DNA"/>
</dbReference>